<dbReference type="InterPro" id="IPR036322">
    <property type="entry name" value="WD40_repeat_dom_sf"/>
</dbReference>
<name>A0A9W8DY45_9FUNG</name>
<organism evidence="2 3">
    <name type="scientific">Dispira parvispora</name>
    <dbReference type="NCBI Taxonomy" id="1520584"/>
    <lineage>
        <taxon>Eukaryota</taxon>
        <taxon>Fungi</taxon>
        <taxon>Fungi incertae sedis</taxon>
        <taxon>Zoopagomycota</taxon>
        <taxon>Kickxellomycotina</taxon>
        <taxon>Dimargaritomycetes</taxon>
        <taxon>Dimargaritales</taxon>
        <taxon>Dimargaritaceae</taxon>
        <taxon>Dispira</taxon>
    </lineage>
</organism>
<feature type="domain" description="Nucleolar protein 10-like N-terminal" evidence="1">
    <location>
        <begin position="1"/>
        <end position="280"/>
    </location>
</feature>
<dbReference type="PANTHER" id="PTHR14927">
    <property type="entry name" value="NUCLEOLAR PROTEIN 10"/>
    <property type="match status" value="1"/>
</dbReference>
<sequence>DFGFPTASNRVKPTRDGNYVMATGVYKPQLRVYEYSEMSMKFDRHTHAENVDFVLLSDDWTKSVHLQTDRYLEFQTQGGIHYRTRIPTFGRSLAYHFPSCELLVGGSKHEVYRLNLDIGRFMRPLETASTSGVNAVDINPAHQLFGFGTENGLVEFWDPRSKKRIGTTFPTAHHDATGEAIDGFEISALKFHTDGLTCAVGTSTGHVLLYDLRNARPYLTKDHHYGLPIKSLNWHVSRDHQHRVISADSKVIRIWDKQHGQQMTSIEPNRGINDVCTLDNTGMLFVANESRDIL</sequence>
<dbReference type="Pfam" id="PF23098">
    <property type="entry name" value="Beta-prop_NOL10_N"/>
    <property type="match status" value="1"/>
</dbReference>
<evidence type="ECO:0000313" key="3">
    <source>
        <dbReference type="Proteomes" id="UP001150925"/>
    </source>
</evidence>
<feature type="non-terminal residue" evidence="2">
    <location>
        <position position="294"/>
    </location>
</feature>
<keyword evidence="3" id="KW-1185">Reference proteome</keyword>
<dbReference type="GO" id="GO:0030686">
    <property type="term" value="C:90S preribosome"/>
    <property type="evidence" value="ECO:0007669"/>
    <property type="project" value="TreeGrafter"/>
</dbReference>
<proteinExistence type="predicted"/>
<evidence type="ECO:0000259" key="1">
    <source>
        <dbReference type="Pfam" id="PF23098"/>
    </source>
</evidence>
<dbReference type="AlphaFoldDB" id="A0A9W8DY45"/>
<gene>
    <name evidence="2" type="primary">ENP2</name>
    <name evidence="2" type="ORF">IWQ62_006864</name>
</gene>
<evidence type="ECO:0000313" key="2">
    <source>
        <dbReference type="EMBL" id="KAJ1948648.1"/>
    </source>
</evidence>
<comment type="caution">
    <text evidence="2">The sequence shown here is derived from an EMBL/GenBank/DDBJ whole genome shotgun (WGS) entry which is preliminary data.</text>
</comment>
<dbReference type="PANTHER" id="PTHR14927:SF0">
    <property type="entry name" value="NUCLEOLAR PROTEIN 10"/>
    <property type="match status" value="1"/>
</dbReference>
<dbReference type="InterPro" id="IPR001680">
    <property type="entry name" value="WD40_rpt"/>
</dbReference>
<dbReference type="SMART" id="SM00320">
    <property type="entry name" value="WD40"/>
    <property type="match status" value="3"/>
</dbReference>
<dbReference type="InterPro" id="IPR015943">
    <property type="entry name" value="WD40/YVTN_repeat-like_dom_sf"/>
</dbReference>
<dbReference type="Gene3D" id="2.130.10.10">
    <property type="entry name" value="YVTN repeat-like/Quinoprotein amine dehydrogenase"/>
    <property type="match status" value="1"/>
</dbReference>
<feature type="non-terminal residue" evidence="2">
    <location>
        <position position="1"/>
    </location>
</feature>
<dbReference type="GO" id="GO:0000462">
    <property type="term" value="P:maturation of SSU-rRNA from tricistronic rRNA transcript (SSU-rRNA, 5.8S rRNA, LSU-rRNA)"/>
    <property type="evidence" value="ECO:0007669"/>
    <property type="project" value="TreeGrafter"/>
</dbReference>
<dbReference type="SUPFAM" id="SSF50978">
    <property type="entry name" value="WD40 repeat-like"/>
    <property type="match status" value="1"/>
</dbReference>
<protein>
    <submittedName>
        <fullName evidence="2">Small ribosomal subunit biogenesis</fullName>
    </submittedName>
</protein>
<dbReference type="OrthoDB" id="273340at2759"/>
<dbReference type="InterPro" id="IPR040382">
    <property type="entry name" value="NOL10/Enp2"/>
</dbReference>
<dbReference type="Proteomes" id="UP001150925">
    <property type="component" value="Unassembled WGS sequence"/>
</dbReference>
<reference evidence="2" key="1">
    <citation type="submission" date="2022-07" db="EMBL/GenBank/DDBJ databases">
        <title>Phylogenomic reconstructions and comparative analyses of Kickxellomycotina fungi.</title>
        <authorList>
            <person name="Reynolds N.K."/>
            <person name="Stajich J.E."/>
            <person name="Barry K."/>
            <person name="Grigoriev I.V."/>
            <person name="Crous P."/>
            <person name="Smith M.E."/>
        </authorList>
    </citation>
    <scope>NUCLEOTIDE SEQUENCE</scope>
    <source>
        <strain evidence="2">RSA 1196</strain>
    </source>
</reference>
<dbReference type="InterPro" id="IPR056551">
    <property type="entry name" value="Beta-prop_NOL10_N"/>
</dbReference>
<dbReference type="GO" id="GO:0032040">
    <property type="term" value="C:small-subunit processome"/>
    <property type="evidence" value="ECO:0007669"/>
    <property type="project" value="TreeGrafter"/>
</dbReference>
<dbReference type="EMBL" id="JANBPY010004258">
    <property type="protein sequence ID" value="KAJ1948648.1"/>
    <property type="molecule type" value="Genomic_DNA"/>
</dbReference>
<accession>A0A9W8DY45</accession>